<protein>
    <submittedName>
        <fullName evidence="2">Uncharacterized protein</fullName>
    </submittedName>
</protein>
<keyword evidence="1" id="KW-0175">Coiled coil</keyword>
<dbReference type="AlphaFoldDB" id="A0A9P6G6U5"/>
<feature type="coiled-coil region" evidence="1">
    <location>
        <begin position="159"/>
        <end position="193"/>
    </location>
</feature>
<accession>A0A9P6G6U5</accession>
<gene>
    <name evidence="2" type="ORF">PMIN01_12105</name>
</gene>
<keyword evidence="3" id="KW-1185">Reference proteome</keyword>
<evidence type="ECO:0000313" key="2">
    <source>
        <dbReference type="EMBL" id="KAF9730172.1"/>
    </source>
</evidence>
<evidence type="ECO:0000256" key="1">
    <source>
        <dbReference type="SAM" id="Coils"/>
    </source>
</evidence>
<sequence length="211" mass="23755">MRNECTRNNLRLLPFLNTPPGEVLLVARFLADSVREAPDSGFDFVAYTVVLRAAEHQRHSFETEYPVASLSARCEAYRLAYIQEAQRNNHLVQHNIHLVQAYRTLSGQHGFVLHELSVLASQYCSLEKELFEAQTDAVAYEAVVQEYKLALASQSSLAAREASSSTELLTARIAELERERADMQRALVIASELVIASRKRSDWARPSGSEF</sequence>
<evidence type="ECO:0000313" key="3">
    <source>
        <dbReference type="Proteomes" id="UP000756921"/>
    </source>
</evidence>
<dbReference type="OrthoDB" id="10255522at2759"/>
<reference evidence="2" key="1">
    <citation type="journal article" date="2020" name="Mol. Plant Microbe Interact.">
        <title>Genome Sequence of the Biocontrol Agent Coniothyrium minitans strain Conio (IMI 134523).</title>
        <authorList>
            <person name="Patel D."/>
            <person name="Shittu T.A."/>
            <person name="Baroncelli R."/>
            <person name="Muthumeenakshi S."/>
            <person name="Osborne T.H."/>
            <person name="Janganan T.K."/>
            <person name="Sreenivasaprasad S."/>
        </authorList>
    </citation>
    <scope>NUCLEOTIDE SEQUENCE</scope>
    <source>
        <strain evidence="2">Conio</strain>
    </source>
</reference>
<dbReference type="EMBL" id="WJXW01000015">
    <property type="protein sequence ID" value="KAF9730172.1"/>
    <property type="molecule type" value="Genomic_DNA"/>
</dbReference>
<proteinExistence type="predicted"/>
<dbReference type="Proteomes" id="UP000756921">
    <property type="component" value="Unassembled WGS sequence"/>
</dbReference>
<comment type="caution">
    <text evidence="2">The sequence shown here is derived from an EMBL/GenBank/DDBJ whole genome shotgun (WGS) entry which is preliminary data.</text>
</comment>
<organism evidence="2 3">
    <name type="scientific">Paraphaeosphaeria minitans</name>
    <dbReference type="NCBI Taxonomy" id="565426"/>
    <lineage>
        <taxon>Eukaryota</taxon>
        <taxon>Fungi</taxon>
        <taxon>Dikarya</taxon>
        <taxon>Ascomycota</taxon>
        <taxon>Pezizomycotina</taxon>
        <taxon>Dothideomycetes</taxon>
        <taxon>Pleosporomycetidae</taxon>
        <taxon>Pleosporales</taxon>
        <taxon>Massarineae</taxon>
        <taxon>Didymosphaeriaceae</taxon>
        <taxon>Paraphaeosphaeria</taxon>
    </lineage>
</organism>
<name>A0A9P6G6U5_9PLEO</name>